<dbReference type="OrthoDB" id="6053168at2"/>
<comment type="caution">
    <text evidence="1">The sequence shown here is derived from an EMBL/GenBank/DDBJ whole genome shotgun (WGS) entry which is preliminary data.</text>
</comment>
<evidence type="ECO:0008006" key="3">
    <source>
        <dbReference type="Google" id="ProtNLM"/>
    </source>
</evidence>
<reference evidence="1" key="2">
    <citation type="submission" date="2020-09" db="EMBL/GenBank/DDBJ databases">
        <authorList>
            <person name="Sun Q."/>
            <person name="Kim S."/>
        </authorList>
    </citation>
    <scope>NUCLEOTIDE SEQUENCE</scope>
    <source>
        <strain evidence="1">KCTC 32020</strain>
    </source>
</reference>
<gene>
    <name evidence="1" type="ORF">GCM10007167_06000</name>
</gene>
<keyword evidence="2" id="KW-1185">Reference proteome</keyword>
<dbReference type="Proteomes" id="UP000636453">
    <property type="component" value="Unassembled WGS sequence"/>
</dbReference>
<dbReference type="AlphaFoldDB" id="A0A918YX49"/>
<accession>A0A918YX49</accession>
<dbReference type="EMBL" id="BNCF01000002">
    <property type="protein sequence ID" value="GHE27392.1"/>
    <property type="molecule type" value="Genomic_DNA"/>
</dbReference>
<dbReference type="RefSeq" id="WP_146472084.1">
    <property type="nucleotide sequence ID" value="NZ_BNCF01000002.1"/>
</dbReference>
<sequence>MYVSASLYTLLLTITTASDPLDAVLAAQQEGMTLASQGKISERDERLRISETYDRVFGPLPERFQELPSEQLTARYRAAELIAHYTLDPARIDHAESIAAELDRRGSVGREDRRRFLAAAWLAVRREDRARALLGADADTVPRLRLLPQQHGPSVLRTEEEGRVLVQEPFETAGLRLVVVVHPQCGYSREALAALENDPAFESLRSHVQLLVPQEPRLSFADIAAWNARHTIPMRVAFDRERFDWVDSWATPTFYLLRDGRVVGRIAGWPGQHGNRDALLALWRSTGRSP</sequence>
<evidence type="ECO:0000313" key="1">
    <source>
        <dbReference type="EMBL" id="GHE27392.1"/>
    </source>
</evidence>
<organism evidence="1 2">
    <name type="scientific">Vulcaniibacterium thermophilum</name>
    <dbReference type="NCBI Taxonomy" id="1169913"/>
    <lineage>
        <taxon>Bacteria</taxon>
        <taxon>Pseudomonadati</taxon>
        <taxon>Pseudomonadota</taxon>
        <taxon>Gammaproteobacteria</taxon>
        <taxon>Lysobacterales</taxon>
        <taxon>Lysobacteraceae</taxon>
        <taxon>Vulcaniibacterium</taxon>
    </lineage>
</organism>
<name>A0A918YX49_9GAMM</name>
<evidence type="ECO:0000313" key="2">
    <source>
        <dbReference type="Proteomes" id="UP000636453"/>
    </source>
</evidence>
<proteinExistence type="predicted"/>
<reference evidence="1" key="1">
    <citation type="journal article" date="2014" name="Int. J. Syst. Evol. Microbiol.">
        <title>Complete genome sequence of Corynebacterium casei LMG S-19264T (=DSM 44701T), isolated from a smear-ripened cheese.</title>
        <authorList>
            <consortium name="US DOE Joint Genome Institute (JGI-PGF)"/>
            <person name="Walter F."/>
            <person name="Albersmeier A."/>
            <person name="Kalinowski J."/>
            <person name="Ruckert C."/>
        </authorList>
    </citation>
    <scope>NUCLEOTIDE SEQUENCE</scope>
    <source>
        <strain evidence="1">KCTC 32020</strain>
    </source>
</reference>
<protein>
    <recommendedName>
        <fullName evidence="3">Thioredoxin domain-containing protein</fullName>
    </recommendedName>
</protein>